<evidence type="ECO:0000256" key="8">
    <source>
        <dbReference type="ARBA" id="ARBA00023136"/>
    </source>
</evidence>
<evidence type="ECO:0000259" key="11">
    <source>
        <dbReference type="Pfam" id="PF01769"/>
    </source>
</evidence>
<feature type="transmembrane region" description="Helical" evidence="10">
    <location>
        <begin position="450"/>
        <end position="472"/>
    </location>
</feature>
<dbReference type="PANTHER" id="PTHR16228:SF7">
    <property type="entry name" value="SLC41A_MGTE INTEGRAL MEMBRANE DOMAIN-CONTAINING PROTEIN"/>
    <property type="match status" value="1"/>
</dbReference>
<evidence type="ECO:0000256" key="1">
    <source>
        <dbReference type="ARBA" id="ARBA00004141"/>
    </source>
</evidence>
<evidence type="ECO:0000256" key="7">
    <source>
        <dbReference type="ARBA" id="ARBA00023065"/>
    </source>
</evidence>
<feature type="transmembrane region" description="Helical" evidence="10">
    <location>
        <begin position="144"/>
        <end position="163"/>
    </location>
</feature>
<comment type="subcellular location">
    <subcellularLocation>
        <location evidence="1">Membrane</location>
        <topology evidence="1">Multi-pass membrane protein</topology>
    </subcellularLocation>
</comment>
<feature type="transmembrane region" description="Helical" evidence="10">
    <location>
        <begin position="301"/>
        <end position="322"/>
    </location>
</feature>
<feature type="domain" description="SLC41A/MgtE integral membrane" evidence="11">
    <location>
        <begin position="157"/>
        <end position="290"/>
    </location>
</feature>
<dbReference type="InterPro" id="IPR045349">
    <property type="entry name" value="SLC41A1-3"/>
</dbReference>
<dbReference type="InterPro" id="IPR006667">
    <property type="entry name" value="SLC41_membr_dom"/>
</dbReference>
<feature type="compositionally biased region" description="Polar residues" evidence="9">
    <location>
        <begin position="54"/>
        <end position="64"/>
    </location>
</feature>
<feature type="transmembrane region" description="Helical" evidence="10">
    <location>
        <begin position="329"/>
        <end position="352"/>
    </location>
</feature>
<dbReference type="GO" id="GO:0008324">
    <property type="term" value="F:monoatomic cation transmembrane transporter activity"/>
    <property type="evidence" value="ECO:0007669"/>
    <property type="project" value="InterPro"/>
</dbReference>
<evidence type="ECO:0000256" key="9">
    <source>
        <dbReference type="SAM" id="MobiDB-lite"/>
    </source>
</evidence>
<evidence type="ECO:0000313" key="13">
    <source>
        <dbReference type="Proteomes" id="UP000242188"/>
    </source>
</evidence>
<dbReference type="EMBL" id="NEDP02076733">
    <property type="protein sequence ID" value="OWF35301.1"/>
    <property type="molecule type" value="Genomic_DNA"/>
</dbReference>
<proteinExistence type="inferred from homology"/>
<evidence type="ECO:0000256" key="10">
    <source>
        <dbReference type="SAM" id="Phobius"/>
    </source>
</evidence>
<comment type="similarity">
    <text evidence="2">Belongs to the SLC41A transporter family.</text>
</comment>
<accession>A0A210PFS2</accession>
<dbReference type="PANTHER" id="PTHR16228">
    <property type="entry name" value="DIVALENT CATION TRANSPORTER SOLUTE CARRIER FAMILY 41"/>
    <property type="match status" value="1"/>
</dbReference>
<keyword evidence="8 10" id="KW-0472">Membrane</keyword>
<evidence type="ECO:0000313" key="12">
    <source>
        <dbReference type="EMBL" id="OWF35301.1"/>
    </source>
</evidence>
<dbReference type="FunFam" id="1.10.357.20:FF:000002">
    <property type="entry name" value="Solute carrier family 41, member 2"/>
    <property type="match status" value="1"/>
</dbReference>
<feature type="transmembrane region" description="Helical" evidence="10">
    <location>
        <begin position="271"/>
        <end position="295"/>
    </location>
</feature>
<dbReference type="OrthoDB" id="5791097at2759"/>
<feature type="domain" description="SLC41A/MgtE integral membrane" evidence="11">
    <location>
        <begin position="366"/>
        <end position="509"/>
    </location>
</feature>
<evidence type="ECO:0000256" key="5">
    <source>
        <dbReference type="ARBA" id="ARBA00022842"/>
    </source>
</evidence>
<dbReference type="SUPFAM" id="SSF161093">
    <property type="entry name" value="MgtE membrane domain-like"/>
    <property type="match status" value="2"/>
</dbReference>
<feature type="compositionally biased region" description="Acidic residues" evidence="9">
    <location>
        <begin position="65"/>
        <end position="76"/>
    </location>
</feature>
<dbReference type="FunFam" id="1.10.357.20:FF:000001">
    <property type="entry name" value="Solute carrier family 41 member 2"/>
    <property type="match status" value="1"/>
</dbReference>
<dbReference type="GO" id="GO:0005886">
    <property type="term" value="C:plasma membrane"/>
    <property type="evidence" value="ECO:0007669"/>
    <property type="project" value="TreeGrafter"/>
</dbReference>
<keyword evidence="3" id="KW-0813">Transport</keyword>
<feature type="transmembrane region" description="Helical" evidence="10">
    <location>
        <begin position="492"/>
        <end position="517"/>
    </location>
</feature>
<evidence type="ECO:0000256" key="3">
    <source>
        <dbReference type="ARBA" id="ARBA00022448"/>
    </source>
</evidence>
<keyword evidence="5" id="KW-0460">Magnesium</keyword>
<feature type="transmembrane region" description="Helical" evidence="10">
    <location>
        <begin position="424"/>
        <end position="443"/>
    </location>
</feature>
<evidence type="ECO:0000256" key="6">
    <source>
        <dbReference type="ARBA" id="ARBA00022989"/>
    </source>
</evidence>
<feature type="transmembrane region" description="Helical" evidence="10">
    <location>
        <begin position="198"/>
        <end position="223"/>
    </location>
</feature>
<dbReference type="Pfam" id="PF01769">
    <property type="entry name" value="MgtE"/>
    <property type="match status" value="2"/>
</dbReference>
<keyword evidence="7" id="KW-0406">Ion transport</keyword>
<keyword evidence="6 10" id="KW-1133">Transmembrane helix</keyword>
<dbReference type="Gene3D" id="1.10.357.20">
    <property type="entry name" value="SLC41 divalent cation transporters, integral membrane domain"/>
    <property type="match status" value="2"/>
</dbReference>
<dbReference type="InterPro" id="IPR036739">
    <property type="entry name" value="SLC41_membr_dom_sf"/>
</dbReference>
<gene>
    <name evidence="12" type="ORF">KP79_PYT12066</name>
</gene>
<feature type="transmembrane region" description="Helical" evidence="10">
    <location>
        <begin position="116"/>
        <end position="138"/>
    </location>
</feature>
<dbReference type="Proteomes" id="UP000242188">
    <property type="component" value="Unassembled WGS sequence"/>
</dbReference>
<comment type="caution">
    <text evidence="12">The sequence shown here is derived from an EMBL/GenBank/DDBJ whole genome shotgun (WGS) entry which is preliminary data.</text>
</comment>
<evidence type="ECO:0000256" key="4">
    <source>
        <dbReference type="ARBA" id="ARBA00022692"/>
    </source>
</evidence>
<protein>
    <submittedName>
        <fullName evidence="12">Solute carrier family 41 member 2</fullName>
    </submittedName>
</protein>
<reference evidence="12 13" key="1">
    <citation type="journal article" date="2017" name="Nat. Ecol. Evol.">
        <title>Scallop genome provides insights into evolution of bilaterian karyotype and development.</title>
        <authorList>
            <person name="Wang S."/>
            <person name="Zhang J."/>
            <person name="Jiao W."/>
            <person name="Li J."/>
            <person name="Xun X."/>
            <person name="Sun Y."/>
            <person name="Guo X."/>
            <person name="Huan P."/>
            <person name="Dong B."/>
            <person name="Zhang L."/>
            <person name="Hu X."/>
            <person name="Sun X."/>
            <person name="Wang J."/>
            <person name="Zhao C."/>
            <person name="Wang Y."/>
            <person name="Wang D."/>
            <person name="Huang X."/>
            <person name="Wang R."/>
            <person name="Lv J."/>
            <person name="Li Y."/>
            <person name="Zhang Z."/>
            <person name="Liu B."/>
            <person name="Lu W."/>
            <person name="Hui Y."/>
            <person name="Liang J."/>
            <person name="Zhou Z."/>
            <person name="Hou R."/>
            <person name="Li X."/>
            <person name="Liu Y."/>
            <person name="Li H."/>
            <person name="Ning X."/>
            <person name="Lin Y."/>
            <person name="Zhao L."/>
            <person name="Xing Q."/>
            <person name="Dou J."/>
            <person name="Li Y."/>
            <person name="Mao J."/>
            <person name="Guo H."/>
            <person name="Dou H."/>
            <person name="Li T."/>
            <person name="Mu C."/>
            <person name="Jiang W."/>
            <person name="Fu Q."/>
            <person name="Fu X."/>
            <person name="Miao Y."/>
            <person name="Liu J."/>
            <person name="Yu Q."/>
            <person name="Li R."/>
            <person name="Liao H."/>
            <person name="Li X."/>
            <person name="Kong Y."/>
            <person name="Jiang Z."/>
            <person name="Chourrout D."/>
            <person name="Li R."/>
            <person name="Bao Z."/>
        </authorList>
    </citation>
    <scope>NUCLEOTIDE SEQUENCE [LARGE SCALE GENOMIC DNA]</scope>
    <source>
        <strain evidence="12 13">PY_sf001</strain>
    </source>
</reference>
<organism evidence="12 13">
    <name type="scientific">Mizuhopecten yessoensis</name>
    <name type="common">Japanese scallop</name>
    <name type="synonym">Patinopecten yessoensis</name>
    <dbReference type="NCBI Taxonomy" id="6573"/>
    <lineage>
        <taxon>Eukaryota</taxon>
        <taxon>Metazoa</taxon>
        <taxon>Spiralia</taxon>
        <taxon>Lophotrochozoa</taxon>
        <taxon>Mollusca</taxon>
        <taxon>Bivalvia</taxon>
        <taxon>Autobranchia</taxon>
        <taxon>Pteriomorphia</taxon>
        <taxon>Pectinida</taxon>
        <taxon>Pectinoidea</taxon>
        <taxon>Pectinidae</taxon>
        <taxon>Mizuhopecten</taxon>
    </lineage>
</organism>
<keyword evidence="13" id="KW-1185">Reference proteome</keyword>
<keyword evidence="4 10" id="KW-0812">Transmembrane</keyword>
<sequence>MAERGQGVYNLRKRMVPTRLTSSPIPPTDITMTSTGHEPATKLNDLKSKHLNGRTLTQEGSPSTNDDDDDEEEETIFDNNVDTRPLLNASSSPDSDPDPGDVEANQPIREETWFEIALQVFFPYIVAGFGTVGAGMVLDVVQHWDVFVNVSEVFILVPALLGLKGNLEMTLASRLSTQANLGNLDSKKEMWSLICGNMALVQAQAIVVGFLASMVAMIMGWIPQGKFDLYHGLLLCASSMFTAAVASFVLGAVMVGVVVVSRKVKINPDNVATPIAASLGDLVTLSLLAGGSLVLYGKHLWMAPTIIGLLVALIPLWLYISVKNKYTNVVVYSGWTPVLSAMFISSVGGLILDFTVSRYHGIAVFQPVINGVGGNLVAVHASRLTTALHLVCKPGRLPATITRGCPNPGSAFCGQSTNANAARVLLALVIPGHLIFMFTISYMKAGHTSITITFAGIYLTASLLQVIILLYLAHWMVHFVWRLGEDPDNVAIPYLTAIGDLLGTAFLALAFHLLYLIGDKDADVGE</sequence>
<evidence type="ECO:0000256" key="2">
    <source>
        <dbReference type="ARBA" id="ARBA00009749"/>
    </source>
</evidence>
<name>A0A210PFS2_MIZYE</name>
<dbReference type="STRING" id="6573.A0A210PFS2"/>
<feature type="transmembrane region" description="Helical" evidence="10">
    <location>
        <begin position="229"/>
        <end position="259"/>
    </location>
</feature>
<feature type="region of interest" description="Disordered" evidence="9">
    <location>
        <begin position="1"/>
        <end position="104"/>
    </location>
</feature>
<dbReference type="AlphaFoldDB" id="A0A210PFS2"/>